<evidence type="ECO:0000313" key="3">
    <source>
        <dbReference type="Proteomes" id="UP001163882"/>
    </source>
</evidence>
<dbReference type="EMBL" id="CP107716">
    <property type="protein sequence ID" value="UYQ73840.1"/>
    <property type="molecule type" value="Genomic_DNA"/>
</dbReference>
<reference evidence="2" key="1">
    <citation type="submission" date="2022-10" db="EMBL/GenBank/DDBJ databases">
        <title>YIM 151497 complete genome.</title>
        <authorList>
            <person name="Chen X."/>
        </authorList>
    </citation>
    <scope>NUCLEOTIDE SEQUENCE</scope>
    <source>
        <strain evidence="2">YIM 151497</strain>
    </source>
</reference>
<accession>A0ABY6ITB5</accession>
<evidence type="ECO:0000313" key="2">
    <source>
        <dbReference type="EMBL" id="UYQ73840.1"/>
    </source>
</evidence>
<dbReference type="Gene3D" id="1.10.10.2520">
    <property type="entry name" value="Cell wall hydrolase SleB, domain 1"/>
    <property type="match status" value="1"/>
</dbReference>
<protein>
    <submittedName>
        <fullName evidence="2">Cell wall hydrolase</fullName>
    </submittedName>
</protein>
<keyword evidence="3" id="KW-1185">Reference proteome</keyword>
<feature type="domain" description="Cell wall hydrolase SleB" evidence="1">
    <location>
        <begin position="51"/>
        <end position="149"/>
    </location>
</feature>
<dbReference type="InterPro" id="IPR042047">
    <property type="entry name" value="SleB_dom1"/>
</dbReference>
<organism evidence="2 3">
    <name type="scientific">Pelagibacterium flavum</name>
    <dbReference type="NCBI Taxonomy" id="2984530"/>
    <lineage>
        <taxon>Bacteria</taxon>
        <taxon>Pseudomonadati</taxon>
        <taxon>Pseudomonadota</taxon>
        <taxon>Alphaproteobacteria</taxon>
        <taxon>Hyphomicrobiales</taxon>
        <taxon>Devosiaceae</taxon>
        <taxon>Pelagibacterium</taxon>
    </lineage>
</organism>
<dbReference type="InterPro" id="IPR011105">
    <property type="entry name" value="Cell_wall_hydrolase_SleB"/>
</dbReference>
<sequence length="152" mass="16635">MRIVKKVAAIAVSLAALTSLSGCVSLFGLFGSKTPHECMTRVMYFESNRSSPDGMLAVGTVVMNRVNSHQFPSDVCGVVGQKNQFADGVLSRQMTEQRSLNLAAQMASRVLRGERHPGVQDAMYFHTAGLSFPYRNMHYVLVAGGNAFYARR</sequence>
<keyword evidence="2" id="KW-0378">Hydrolase</keyword>
<name>A0ABY6ITB5_9HYPH</name>
<dbReference type="Pfam" id="PF07486">
    <property type="entry name" value="Hydrolase_2"/>
    <property type="match status" value="1"/>
</dbReference>
<gene>
    <name evidence="2" type="ORF">OF122_08800</name>
</gene>
<evidence type="ECO:0000259" key="1">
    <source>
        <dbReference type="Pfam" id="PF07486"/>
    </source>
</evidence>
<dbReference type="Proteomes" id="UP001163882">
    <property type="component" value="Chromosome"/>
</dbReference>
<proteinExistence type="predicted"/>
<dbReference type="PROSITE" id="PS51257">
    <property type="entry name" value="PROKAR_LIPOPROTEIN"/>
    <property type="match status" value="1"/>
</dbReference>
<dbReference type="GO" id="GO:0016787">
    <property type="term" value="F:hydrolase activity"/>
    <property type="evidence" value="ECO:0007669"/>
    <property type="project" value="UniProtKB-KW"/>
</dbReference>